<name>A0AAX4PLS7_9CHLO</name>
<accession>A0AAX4PLS7</accession>
<feature type="region of interest" description="Disordered" evidence="1">
    <location>
        <begin position="287"/>
        <end position="358"/>
    </location>
</feature>
<organism evidence="2 3">
    <name type="scientific">Chloropicon roscoffensis</name>
    <dbReference type="NCBI Taxonomy" id="1461544"/>
    <lineage>
        <taxon>Eukaryota</taxon>
        <taxon>Viridiplantae</taxon>
        <taxon>Chlorophyta</taxon>
        <taxon>Chloropicophyceae</taxon>
        <taxon>Chloropicales</taxon>
        <taxon>Chloropicaceae</taxon>
        <taxon>Chloropicon</taxon>
    </lineage>
</organism>
<protein>
    <submittedName>
        <fullName evidence="2">Uncharacterized protein</fullName>
    </submittedName>
</protein>
<sequence>MAPAAATTRDDEGGPESLDGVQVAALQLGEPGNTKRFLATKKKKKFKTSNKHQGVRWKVCTERVQPQDEPELSAFLFTIEVVESIKEGGGGRVGGSRKTVLVRSVASGGRALCLDSKRMEPKISLRTIGHEADGVDAASRWVALGCEDDPKCRAGQVVLASCRDPNTRLGPFCIRPLGSGTPLSTAQEKWDRKHQRDEGVVSEAKRLILRLQDLVAEEGVEDAVEAPSRVPATLSSQEAPAPVEEVVEADGGLSEGEAPTPETLAGMPVPLEKNILAEIRRGVKLRKGAREGSENQPPAAPLALTPAPQSCGRQNSGLMTELRRSLAGRRKSMGGGSPAGQSETEESCNWSPLSMANA</sequence>
<dbReference type="AlphaFoldDB" id="A0AAX4PLS7"/>
<dbReference type="Proteomes" id="UP001472866">
    <property type="component" value="Chromosome 15"/>
</dbReference>
<evidence type="ECO:0000256" key="1">
    <source>
        <dbReference type="SAM" id="MobiDB-lite"/>
    </source>
</evidence>
<dbReference type="EMBL" id="CP151515">
    <property type="protein sequence ID" value="WZN66574.1"/>
    <property type="molecule type" value="Genomic_DNA"/>
</dbReference>
<keyword evidence="3" id="KW-1185">Reference proteome</keyword>
<reference evidence="2 3" key="1">
    <citation type="submission" date="2024-03" db="EMBL/GenBank/DDBJ databases">
        <title>Complete genome sequence of the green alga Chloropicon roscoffensis RCC1871.</title>
        <authorList>
            <person name="Lemieux C."/>
            <person name="Pombert J.-F."/>
            <person name="Otis C."/>
            <person name="Turmel M."/>
        </authorList>
    </citation>
    <scope>NUCLEOTIDE SEQUENCE [LARGE SCALE GENOMIC DNA]</scope>
    <source>
        <strain evidence="2 3">RCC1871</strain>
    </source>
</reference>
<feature type="compositionally biased region" description="Polar residues" evidence="1">
    <location>
        <begin position="339"/>
        <end position="358"/>
    </location>
</feature>
<evidence type="ECO:0000313" key="3">
    <source>
        <dbReference type="Proteomes" id="UP001472866"/>
    </source>
</evidence>
<evidence type="ECO:0000313" key="2">
    <source>
        <dbReference type="EMBL" id="WZN66574.1"/>
    </source>
</evidence>
<proteinExistence type="predicted"/>
<gene>
    <name evidence="2" type="ORF">HKI87_15g81410</name>
</gene>